<protein>
    <submittedName>
        <fullName evidence="1">Uncharacterized protein</fullName>
    </submittedName>
</protein>
<evidence type="ECO:0000313" key="1">
    <source>
        <dbReference type="EMBL" id="PGS81630.1"/>
    </source>
</evidence>
<name>A0A9X7CQN0_BACCE</name>
<dbReference type="EMBL" id="NULI01000033">
    <property type="protein sequence ID" value="PGS81630.1"/>
    <property type="molecule type" value="Genomic_DNA"/>
</dbReference>
<organism evidence="1 2">
    <name type="scientific">Bacillus cereus</name>
    <dbReference type="NCBI Taxonomy" id="1396"/>
    <lineage>
        <taxon>Bacteria</taxon>
        <taxon>Bacillati</taxon>
        <taxon>Bacillota</taxon>
        <taxon>Bacilli</taxon>
        <taxon>Bacillales</taxon>
        <taxon>Bacillaceae</taxon>
        <taxon>Bacillus</taxon>
        <taxon>Bacillus cereus group</taxon>
    </lineage>
</organism>
<evidence type="ECO:0000313" key="2">
    <source>
        <dbReference type="Proteomes" id="UP000224203"/>
    </source>
</evidence>
<reference evidence="1 2" key="1">
    <citation type="submission" date="2017-09" db="EMBL/GenBank/DDBJ databases">
        <title>Large-scale bioinformatics analysis of Bacillus genomes uncovers conserved roles of natural products in bacterial physiology.</title>
        <authorList>
            <consortium name="Agbiome Team Llc"/>
            <person name="Bleich R.M."/>
            <person name="Grubbs K.J."/>
            <person name="Santa Maria K.C."/>
            <person name="Allen S.E."/>
            <person name="Farag S."/>
            <person name="Shank E.A."/>
            <person name="Bowers A."/>
        </authorList>
    </citation>
    <scope>NUCLEOTIDE SEQUENCE [LARGE SCALE GENOMIC DNA]</scope>
    <source>
        <strain evidence="1 2">AFS041711</strain>
    </source>
</reference>
<proteinExistence type="predicted"/>
<sequence length="116" mass="12786">MKMELRELRGDDLFALLAIFGKLDIVDEIVDIFQGIDTADLTAEEIEKRGKKVIGDLLGKLLKNIGMIKVELNTLLADLTGTTVKEVGALSLAAYTKLIKDFISKPEFKDFLSSIA</sequence>
<gene>
    <name evidence="1" type="ORF">COC69_05730</name>
</gene>
<comment type="caution">
    <text evidence="1">The sequence shown here is derived from an EMBL/GenBank/DDBJ whole genome shotgun (WGS) entry which is preliminary data.</text>
</comment>
<dbReference type="AlphaFoldDB" id="A0A9X7CQN0"/>
<accession>A0A9X7CQN0</accession>
<dbReference type="Proteomes" id="UP000224203">
    <property type="component" value="Unassembled WGS sequence"/>
</dbReference>